<sequence length="196" mass="20380">MKITRTLIAALSASALAAPAFAGSAAPAAMEPMIEAPAPAPMAMGRDWTGGYAGVQLGYADVSTNIAGVEGDDMIGGLTAGYDWDLGNYVLGVGLDADIADLAVAPTLTLERVYRLKVRGGYDLGNGLIYATAGGVGADVDGLGYDTGYFIGAGYEHMLTDSISLGGEVLYHEFDNFQDTADVEATTFQVRANYRF</sequence>
<feature type="signal peptide" evidence="5">
    <location>
        <begin position="1"/>
        <end position="22"/>
    </location>
</feature>
<feature type="domain" description="Outer membrane protein beta-barrel" evidence="6">
    <location>
        <begin position="13"/>
        <end position="196"/>
    </location>
</feature>
<dbReference type="SUPFAM" id="SSF56925">
    <property type="entry name" value="OMPA-like"/>
    <property type="match status" value="1"/>
</dbReference>
<dbReference type="InterPro" id="IPR011250">
    <property type="entry name" value="OMP/PagP_B-barrel"/>
</dbReference>
<dbReference type="InterPro" id="IPR027385">
    <property type="entry name" value="Beta-barrel_OMP"/>
</dbReference>
<evidence type="ECO:0000256" key="3">
    <source>
        <dbReference type="ARBA" id="ARBA00023136"/>
    </source>
</evidence>
<keyword evidence="2 5" id="KW-0732">Signal</keyword>
<evidence type="ECO:0000256" key="4">
    <source>
        <dbReference type="ARBA" id="ARBA00038306"/>
    </source>
</evidence>
<evidence type="ECO:0000259" key="6">
    <source>
        <dbReference type="Pfam" id="PF13505"/>
    </source>
</evidence>
<keyword evidence="3" id="KW-0472">Membrane</keyword>
<evidence type="ECO:0000313" key="7">
    <source>
        <dbReference type="EMBL" id="MFD1195264.1"/>
    </source>
</evidence>
<accession>A0ABW3TDL6</accession>
<dbReference type="RefSeq" id="WP_380791767.1">
    <property type="nucleotide sequence ID" value="NZ_JBHTKR010000004.1"/>
</dbReference>
<organism evidence="7 8">
    <name type="scientific">Seohaeicola saemankumensis</name>
    <dbReference type="NCBI Taxonomy" id="481181"/>
    <lineage>
        <taxon>Bacteria</taxon>
        <taxon>Pseudomonadati</taxon>
        <taxon>Pseudomonadota</taxon>
        <taxon>Alphaproteobacteria</taxon>
        <taxon>Rhodobacterales</taxon>
        <taxon>Roseobacteraceae</taxon>
        <taxon>Seohaeicola</taxon>
    </lineage>
</organism>
<evidence type="ECO:0000256" key="5">
    <source>
        <dbReference type="SAM" id="SignalP"/>
    </source>
</evidence>
<evidence type="ECO:0000256" key="2">
    <source>
        <dbReference type="ARBA" id="ARBA00022729"/>
    </source>
</evidence>
<evidence type="ECO:0000313" key="8">
    <source>
        <dbReference type="Proteomes" id="UP001597151"/>
    </source>
</evidence>
<dbReference type="Proteomes" id="UP001597151">
    <property type="component" value="Unassembled WGS sequence"/>
</dbReference>
<dbReference type="Gene3D" id="2.40.160.20">
    <property type="match status" value="1"/>
</dbReference>
<evidence type="ECO:0000256" key="1">
    <source>
        <dbReference type="ARBA" id="ARBA00004370"/>
    </source>
</evidence>
<comment type="caution">
    <text evidence="7">The sequence shown here is derived from an EMBL/GenBank/DDBJ whole genome shotgun (WGS) entry which is preliminary data.</text>
</comment>
<feature type="chain" id="PRO_5045261208" evidence="5">
    <location>
        <begin position="23"/>
        <end position="196"/>
    </location>
</feature>
<comment type="subcellular location">
    <subcellularLocation>
        <location evidence="1">Membrane</location>
    </subcellularLocation>
</comment>
<dbReference type="Pfam" id="PF13505">
    <property type="entry name" value="OMP_b-brl"/>
    <property type="match status" value="1"/>
</dbReference>
<dbReference type="PANTHER" id="PTHR34001">
    <property type="entry name" value="BLL7405 PROTEIN"/>
    <property type="match status" value="1"/>
</dbReference>
<comment type="similarity">
    <text evidence="4">Belongs to the Omp25/RopB family.</text>
</comment>
<name>A0ABW3TDL6_9RHOB</name>
<proteinExistence type="inferred from homology"/>
<dbReference type="PANTHER" id="PTHR34001:SF3">
    <property type="entry name" value="BLL7405 PROTEIN"/>
    <property type="match status" value="1"/>
</dbReference>
<dbReference type="EMBL" id="JBHTKR010000004">
    <property type="protein sequence ID" value="MFD1195264.1"/>
    <property type="molecule type" value="Genomic_DNA"/>
</dbReference>
<protein>
    <submittedName>
        <fullName evidence="7">Outer membrane protein</fullName>
    </submittedName>
</protein>
<reference evidence="8" key="1">
    <citation type="journal article" date="2019" name="Int. J. Syst. Evol. Microbiol.">
        <title>The Global Catalogue of Microorganisms (GCM) 10K type strain sequencing project: providing services to taxonomists for standard genome sequencing and annotation.</title>
        <authorList>
            <consortium name="The Broad Institute Genomics Platform"/>
            <consortium name="The Broad Institute Genome Sequencing Center for Infectious Disease"/>
            <person name="Wu L."/>
            <person name="Ma J."/>
        </authorList>
    </citation>
    <scope>NUCLEOTIDE SEQUENCE [LARGE SCALE GENOMIC DNA]</scope>
    <source>
        <strain evidence="8">CCUG 55328</strain>
    </source>
</reference>
<gene>
    <name evidence="7" type="ORF">ACFQ3C_11335</name>
</gene>
<dbReference type="InterPro" id="IPR051692">
    <property type="entry name" value="OMP-like"/>
</dbReference>
<keyword evidence="8" id="KW-1185">Reference proteome</keyword>